<gene>
    <name evidence="3" type="primary">LOC118408508</name>
</gene>
<name>A0A9J7KLK1_BRAFL</name>
<accession>A0A9J7KLK1</accession>
<dbReference type="InterPro" id="IPR045609">
    <property type="entry name" value="DUF6451"/>
</dbReference>
<dbReference type="OMA" id="MTINCSP"/>
<dbReference type="GeneID" id="118408508"/>
<dbReference type="KEGG" id="bfo:118408508"/>
<sequence>MTINCSPQPPLEVYGQPIKNVTNFRYLGSMMASSKNDLTRRRALAWTAFWKLQKIWSSTSLPTSTKIKLFNVTCVPVLLYGCECWVLSSDMENKINSFATSCYRIMLNIKRLQRVSNSEIYRVTNTQPLICKVRQRQLRFIGHALRMPLEEPLRTYALYVPSHGKRRPGRQKTNYLTYIQNLLGDAEGDLNPTAIAALAADRLRWNKIVTDCTAAD</sequence>
<keyword evidence="2" id="KW-1185">Reference proteome</keyword>
<dbReference type="RefSeq" id="XP_035665218.1">
    <property type="nucleotide sequence ID" value="XM_035809325.1"/>
</dbReference>
<dbReference type="Pfam" id="PF20049">
    <property type="entry name" value="DUF6451"/>
    <property type="match status" value="1"/>
</dbReference>
<organism evidence="2 3">
    <name type="scientific">Branchiostoma floridae</name>
    <name type="common">Florida lancelet</name>
    <name type="synonym">Amphioxus</name>
    <dbReference type="NCBI Taxonomy" id="7739"/>
    <lineage>
        <taxon>Eukaryota</taxon>
        <taxon>Metazoa</taxon>
        <taxon>Chordata</taxon>
        <taxon>Cephalochordata</taxon>
        <taxon>Leptocardii</taxon>
        <taxon>Amphioxiformes</taxon>
        <taxon>Branchiostomatidae</taxon>
        <taxon>Branchiostoma</taxon>
    </lineage>
</organism>
<protein>
    <submittedName>
        <fullName evidence="3">Uncharacterized protein LOC118408508</fullName>
    </submittedName>
</protein>
<proteinExistence type="predicted"/>
<dbReference type="PANTHER" id="PTHR47027">
    <property type="entry name" value="REVERSE TRANSCRIPTASE DOMAIN-CONTAINING PROTEIN"/>
    <property type="match status" value="1"/>
</dbReference>
<evidence type="ECO:0000313" key="3">
    <source>
        <dbReference type="RefSeq" id="XP_035665218.1"/>
    </source>
</evidence>
<dbReference type="OrthoDB" id="8063258at2759"/>
<dbReference type="PANTHER" id="PTHR47027:SF20">
    <property type="entry name" value="REVERSE TRANSCRIPTASE-LIKE PROTEIN WITH RNA-DIRECTED DNA POLYMERASE DOMAIN"/>
    <property type="match status" value="1"/>
</dbReference>
<dbReference type="Proteomes" id="UP000001554">
    <property type="component" value="Unplaced"/>
</dbReference>
<dbReference type="AlphaFoldDB" id="A0A9J7KLK1"/>
<evidence type="ECO:0000259" key="1">
    <source>
        <dbReference type="Pfam" id="PF20049"/>
    </source>
</evidence>
<evidence type="ECO:0000313" key="2">
    <source>
        <dbReference type="Proteomes" id="UP000001554"/>
    </source>
</evidence>
<feature type="domain" description="DUF6451" evidence="1">
    <location>
        <begin position="48"/>
        <end position="80"/>
    </location>
</feature>
<reference evidence="3" key="1">
    <citation type="submission" date="2025-08" db="UniProtKB">
        <authorList>
            <consortium name="RefSeq"/>
        </authorList>
    </citation>
    <scope>IDENTIFICATION</scope>
    <source>
        <strain evidence="3">S238N-H82</strain>
        <tissue evidence="3">Testes</tissue>
    </source>
</reference>